<dbReference type="SUPFAM" id="SSF53597">
    <property type="entry name" value="Dihydrofolate reductase-like"/>
    <property type="match status" value="1"/>
</dbReference>
<dbReference type="GO" id="GO:0009231">
    <property type="term" value="P:riboflavin biosynthetic process"/>
    <property type="evidence" value="ECO:0007669"/>
    <property type="project" value="UniProtKB-UniPathway"/>
</dbReference>
<dbReference type="EC" id="3.5.4.26" evidence="14"/>
<dbReference type="InterPro" id="IPR002734">
    <property type="entry name" value="RibDG_C"/>
</dbReference>
<dbReference type="GO" id="GO:0008270">
    <property type="term" value="F:zinc ion binding"/>
    <property type="evidence" value="ECO:0007669"/>
    <property type="project" value="InterPro"/>
</dbReference>
<dbReference type="InterPro" id="IPR016192">
    <property type="entry name" value="APOBEC/CMP_deaminase_Zn-bd"/>
</dbReference>
<reference evidence="19 20" key="1">
    <citation type="submission" date="2018-03" db="EMBL/GenBank/DDBJ databases">
        <title>Genomic Encyclopedia of Archaeal and Bacterial Type Strains, Phase II (KMG-II): from individual species to whole genera.</title>
        <authorList>
            <person name="Goeker M."/>
        </authorList>
    </citation>
    <scope>NUCLEOTIDE SEQUENCE [LARGE SCALE GENOMIC DNA]</scope>
    <source>
        <strain evidence="19 20">DSM 100065</strain>
    </source>
</reference>
<feature type="binding site" evidence="16">
    <location>
        <position position="157"/>
    </location>
    <ligand>
        <name>NADP(+)</name>
        <dbReference type="ChEBI" id="CHEBI:58349"/>
    </ligand>
</feature>
<comment type="pathway">
    <text evidence="2 14">Cofactor biosynthesis; riboflavin biosynthesis; 5-amino-6-(D-ribitylamino)uracil from GTP: step 2/4.</text>
</comment>
<evidence type="ECO:0000256" key="8">
    <source>
        <dbReference type="ARBA" id="ARBA00022833"/>
    </source>
</evidence>
<keyword evidence="11" id="KW-0511">Multifunctional enzyme</keyword>
<evidence type="ECO:0000256" key="10">
    <source>
        <dbReference type="ARBA" id="ARBA00023002"/>
    </source>
</evidence>
<dbReference type="GO" id="GO:0008703">
    <property type="term" value="F:5-amino-6-(5-phosphoribosylamino)uracil reductase activity"/>
    <property type="evidence" value="ECO:0007669"/>
    <property type="project" value="UniProtKB-EC"/>
</dbReference>
<feature type="binding site" evidence="16">
    <location>
        <position position="199"/>
    </location>
    <ligand>
        <name>NADP(+)</name>
        <dbReference type="ChEBI" id="CHEBI:58349"/>
    </ligand>
</feature>
<comment type="similarity">
    <text evidence="5 14">In the C-terminal section; belongs to the HTP reductase family.</text>
</comment>
<dbReference type="EC" id="1.1.1.193" evidence="14"/>
<dbReference type="CDD" id="cd01284">
    <property type="entry name" value="Riboflavin_deaminase-reductase"/>
    <property type="match status" value="1"/>
</dbReference>
<evidence type="ECO:0000313" key="20">
    <source>
        <dbReference type="Proteomes" id="UP000237752"/>
    </source>
</evidence>
<dbReference type="UniPathway" id="UPA00275">
    <property type="reaction ID" value="UER00401"/>
</dbReference>
<dbReference type="EMBL" id="PVUE01000015">
    <property type="protein sequence ID" value="PRZ40662.1"/>
    <property type="molecule type" value="Genomic_DNA"/>
</dbReference>
<comment type="pathway">
    <text evidence="3 14">Cofactor biosynthesis; riboflavin biosynthesis; 5-amino-6-(D-ribitylamino)uracil from GTP: step 3/4.</text>
</comment>
<keyword evidence="20" id="KW-1185">Reference proteome</keyword>
<dbReference type="InterPro" id="IPR011549">
    <property type="entry name" value="RibD_C"/>
</dbReference>
<feature type="domain" description="CMP/dCMP-type deaminase" evidence="18">
    <location>
        <begin position="3"/>
        <end position="114"/>
    </location>
</feature>
<keyword evidence="8 14" id="KW-0862">Zinc</keyword>
<dbReference type="OrthoDB" id="9800865at2"/>
<feature type="binding site" evidence="16">
    <location>
        <position position="171"/>
    </location>
    <ligand>
        <name>substrate</name>
    </ligand>
</feature>
<dbReference type="InterPro" id="IPR050765">
    <property type="entry name" value="Riboflavin_Biosynth_HTPR"/>
</dbReference>
<evidence type="ECO:0000256" key="6">
    <source>
        <dbReference type="ARBA" id="ARBA00022619"/>
    </source>
</evidence>
<feature type="active site" description="Proton donor" evidence="15">
    <location>
        <position position="55"/>
    </location>
</feature>
<dbReference type="Gene3D" id="3.40.140.10">
    <property type="entry name" value="Cytidine Deaminase, domain 2"/>
    <property type="match status" value="1"/>
</dbReference>
<feature type="binding site" evidence="16">
    <location>
        <position position="299"/>
    </location>
    <ligand>
        <name>substrate</name>
    </ligand>
</feature>
<evidence type="ECO:0000256" key="11">
    <source>
        <dbReference type="ARBA" id="ARBA00023268"/>
    </source>
</evidence>
<feature type="binding site" evidence="16">
    <location>
        <position position="207"/>
    </location>
    <ligand>
        <name>substrate</name>
    </ligand>
</feature>
<comment type="cofactor">
    <cofactor evidence="14 17">
        <name>Zn(2+)</name>
        <dbReference type="ChEBI" id="CHEBI:29105"/>
    </cofactor>
    <text evidence="14 17">Binds 1 zinc ion.</text>
</comment>
<dbReference type="NCBIfam" id="TIGR00326">
    <property type="entry name" value="eubact_ribD"/>
    <property type="match status" value="1"/>
</dbReference>
<gene>
    <name evidence="19" type="ORF">CLV47_11590</name>
</gene>
<keyword evidence="6 14" id="KW-0686">Riboflavin biosynthesis</keyword>
<dbReference type="PANTHER" id="PTHR38011">
    <property type="entry name" value="DIHYDROFOLATE REDUCTASE FAMILY PROTEIN (AFU_ORTHOLOGUE AFUA_8G06820)"/>
    <property type="match status" value="1"/>
</dbReference>
<keyword evidence="14" id="KW-0378">Hydrolase</keyword>
<evidence type="ECO:0000259" key="18">
    <source>
        <dbReference type="PROSITE" id="PS51747"/>
    </source>
</evidence>
<dbReference type="Proteomes" id="UP000237752">
    <property type="component" value="Unassembled WGS sequence"/>
</dbReference>
<dbReference type="InterPro" id="IPR002125">
    <property type="entry name" value="CMP_dCMP_dom"/>
</dbReference>
<name>A0A2T0ZWD6_9ACTN</name>
<comment type="similarity">
    <text evidence="4 14">In the N-terminal section; belongs to the cytidine and deoxycytidylate deaminase family.</text>
</comment>
<feature type="binding site" evidence="16">
    <location>
        <position position="187"/>
    </location>
    <ligand>
        <name>substrate</name>
    </ligand>
</feature>
<evidence type="ECO:0000256" key="1">
    <source>
        <dbReference type="ARBA" id="ARBA00002151"/>
    </source>
</evidence>
<dbReference type="RefSeq" id="WP_106350078.1">
    <property type="nucleotide sequence ID" value="NZ_PVUE01000015.1"/>
</dbReference>
<evidence type="ECO:0000256" key="13">
    <source>
        <dbReference type="ARBA" id="ARBA00049886"/>
    </source>
</evidence>
<dbReference type="PIRSF" id="PIRSF006769">
    <property type="entry name" value="RibD"/>
    <property type="match status" value="1"/>
</dbReference>
<keyword evidence="10 14" id="KW-0560">Oxidoreductase</keyword>
<comment type="catalytic activity">
    <reaction evidence="12 14">
        <text>5-amino-6-(5-phospho-D-ribitylamino)uracil + NADP(+) = 5-amino-6-(5-phospho-D-ribosylamino)uracil + NADPH + H(+)</text>
        <dbReference type="Rhea" id="RHEA:17845"/>
        <dbReference type="ChEBI" id="CHEBI:15378"/>
        <dbReference type="ChEBI" id="CHEBI:57783"/>
        <dbReference type="ChEBI" id="CHEBI:58349"/>
        <dbReference type="ChEBI" id="CHEBI:58421"/>
        <dbReference type="ChEBI" id="CHEBI:58453"/>
        <dbReference type="EC" id="1.1.1.193"/>
    </reaction>
</comment>
<evidence type="ECO:0000313" key="19">
    <source>
        <dbReference type="EMBL" id="PRZ40662.1"/>
    </source>
</evidence>
<dbReference type="PROSITE" id="PS51747">
    <property type="entry name" value="CYT_DCMP_DEAMINASES_2"/>
    <property type="match status" value="1"/>
</dbReference>
<keyword evidence="9 14" id="KW-0521">NADP</keyword>
<dbReference type="InterPro" id="IPR016193">
    <property type="entry name" value="Cytidine_deaminase-like"/>
</dbReference>
<dbReference type="InterPro" id="IPR004794">
    <property type="entry name" value="Eubact_RibD"/>
</dbReference>
<evidence type="ECO:0000256" key="4">
    <source>
        <dbReference type="ARBA" id="ARBA00005259"/>
    </source>
</evidence>
<evidence type="ECO:0000256" key="9">
    <source>
        <dbReference type="ARBA" id="ARBA00022857"/>
    </source>
</evidence>
<evidence type="ECO:0000256" key="17">
    <source>
        <dbReference type="PIRSR" id="PIRSR006769-3"/>
    </source>
</evidence>
<keyword evidence="7 14" id="KW-0479">Metal-binding</keyword>
<protein>
    <recommendedName>
        <fullName evidence="14">Riboflavin biosynthesis protein RibD</fullName>
    </recommendedName>
    <domain>
        <recommendedName>
            <fullName evidence="14">Diaminohydroxyphosphoribosylaminopyrimidine deaminase</fullName>
            <shortName evidence="14">DRAP deaminase</shortName>
            <ecNumber evidence="14">3.5.4.26</ecNumber>
        </recommendedName>
        <alternativeName>
            <fullName evidence="14">Riboflavin-specific deaminase</fullName>
        </alternativeName>
    </domain>
    <domain>
        <recommendedName>
            <fullName evidence="14">5-amino-6-(5-phosphoribosylamino)uracil reductase</fullName>
            <ecNumber evidence="14">1.1.1.193</ecNumber>
        </recommendedName>
        <alternativeName>
            <fullName evidence="14">HTP reductase</fullName>
        </alternativeName>
    </domain>
</protein>
<evidence type="ECO:0000256" key="7">
    <source>
        <dbReference type="ARBA" id="ARBA00022723"/>
    </source>
</evidence>
<feature type="binding site" evidence="17">
    <location>
        <position position="78"/>
    </location>
    <ligand>
        <name>Zn(2+)</name>
        <dbReference type="ChEBI" id="CHEBI:29105"/>
        <note>catalytic</note>
    </ligand>
</feature>
<comment type="function">
    <text evidence="1 14">Converts 2,5-diamino-6-(ribosylamino)-4(3h)-pyrimidinone 5'-phosphate into 5-amino-6-(ribosylamino)-2,4(1h,3h)-pyrimidinedione 5'-phosphate.</text>
</comment>
<evidence type="ECO:0000256" key="3">
    <source>
        <dbReference type="ARBA" id="ARBA00004910"/>
    </source>
</evidence>
<dbReference type="PANTHER" id="PTHR38011:SF7">
    <property type="entry name" value="2,5-DIAMINO-6-RIBOSYLAMINO-4(3H)-PYRIMIDINONE 5'-PHOSPHATE REDUCTASE"/>
    <property type="match status" value="1"/>
</dbReference>
<sequence length="369" mass="38642">MSVDLEGAMQIALEEANLARGTSSPNPPVGAVVIDLDGEVVGRGHTQAPGGAHAEVMALAEAGAAARHSTVVCTLEPCAHTGRTGPCTEAIIKAEVARVVYAVTDPDPEAAGGAAVLREAGVEVIDGLLQTEARQGALKPWLFAQDNERPFVTWKIGQSLDGQIAAEDGSSQWVTSPDARAEVHEMRAHIDAIIVGAGTVRNDNPRLTARDSDGKDLPRQPLRVVVSNSGRLMPDAAIFDRTAPTLLGVGPATSHQHVDGLRADGIDTVVSGTSVSEGIDLHALLQTLFERGVVHAVVEGGPTLAGTFVSSGLVDEIITYIAPKLLLSGMWPALRGYGVSSIDDAVELDVRDVRRVGNDIRITANPIWT</sequence>
<dbReference type="Pfam" id="PF01872">
    <property type="entry name" value="RibD_C"/>
    <property type="match status" value="1"/>
</dbReference>
<feature type="binding site" evidence="17">
    <location>
        <position position="87"/>
    </location>
    <ligand>
        <name>Zn(2+)</name>
        <dbReference type="ChEBI" id="CHEBI:29105"/>
        <note>catalytic</note>
    </ligand>
</feature>
<dbReference type="InterPro" id="IPR024072">
    <property type="entry name" value="DHFR-like_dom_sf"/>
</dbReference>
<dbReference type="PROSITE" id="PS00903">
    <property type="entry name" value="CYT_DCMP_DEAMINASES_1"/>
    <property type="match status" value="1"/>
</dbReference>
<evidence type="ECO:0000256" key="2">
    <source>
        <dbReference type="ARBA" id="ARBA00004882"/>
    </source>
</evidence>
<feature type="binding site" evidence="17">
    <location>
        <position position="53"/>
    </location>
    <ligand>
        <name>Zn(2+)</name>
        <dbReference type="ChEBI" id="CHEBI:29105"/>
        <note>catalytic</note>
    </ligand>
</feature>
<evidence type="ECO:0000256" key="12">
    <source>
        <dbReference type="ARBA" id="ARBA00049861"/>
    </source>
</evidence>
<dbReference type="AlphaFoldDB" id="A0A2T0ZWD6"/>
<dbReference type="Gene3D" id="3.40.430.10">
    <property type="entry name" value="Dihydrofolate Reductase, subunit A"/>
    <property type="match status" value="1"/>
</dbReference>
<accession>A0A2T0ZWD6</accession>
<evidence type="ECO:0000256" key="5">
    <source>
        <dbReference type="ARBA" id="ARBA00007417"/>
    </source>
</evidence>
<evidence type="ECO:0000256" key="16">
    <source>
        <dbReference type="PIRSR" id="PIRSR006769-2"/>
    </source>
</evidence>
<dbReference type="NCBIfam" id="TIGR00227">
    <property type="entry name" value="ribD_Cterm"/>
    <property type="match status" value="1"/>
</dbReference>
<feature type="binding site" evidence="16">
    <location>
        <position position="173"/>
    </location>
    <ligand>
        <name>NADP(+)</name>
        <dbReference type="ChEBI" id="CHEBI:58349"/>
    </ligand>
</feature>
<comment type="caution">
    <text evidence="19">The sequence shown here is derived from an EMBL/GenBank/DDBJ whole genome shotgun (WGS) entry which is preliminary data.</text>
</comment>
<dbReference type="GO" id="GO:0050661">
    <property type="term" value="F:NADP binding"/>
    <property type="evidence" value="ECO:0007669"/>
    <property type="project" value="InterPro"/>
</dbReference>
<comment type="catalytic activity">
    <reaction evidence="13 14">
        <text>2,5-diamino-6-hydroxy-4-(5-phosphoribosylamino)-pyrimidine + H2O + H(+) = 5-amino-6-(5-phospho-D-ribosylamino)uracil + NH4(+)</text>
        <dbReference type="Rhea" id="RHEA:21868"/>
        <dbReference type="ChEBI" id="CHEBI:15377"/>
        <dbReference type="ChEBI" id="CHEBI:15378"/>
        <dbReference type="ChEBI" id="CHEBI:28938"/>
        <dbReference type="ChEBI" id="CHEBI:58453"/>
        <dbReference type="ChEBI" id="CHEBI:58614"/>
        <dbReference type="EC" id="3.5.4.26"/>
    </reaction>
</comment>
<evidence type="ECO:0000256" key="15">
    <source>
        <dbReference type="PIRSR" id="PIRSR006769-1"/>
    </source>
</evidence>
<evidence type="ECO:0000256" key="14">
    <source>
        <dbReference type="PIRNR" id="PIRNR006769"/>
    </source>
</evidence>
<dbReference type="GO" id="GO:0008835">
    <property type="term" value="F:diaminohydroxyphosphoribosylaminopyrimidine deaminase activity"/>
    <property type="evidence" value="ECO:0007669"/>
    <property type="project" value="UniProtKB-EC"/>
</dbReference>
<dbReference type="SUPFAM" id="SSF53927">
    <property type="entry name" value="Cytidine deaminase-like"/>
    <property type="match status" value="1"/>
</dbReference>
<feature type="binding site" evidence="16">
    <location>
        <position position="203"/>
    </location>
    <ligand>
        <name>substrate</name>
    </ligand>
</feature>
<organism evidence="19 20">
    <name type="scientific">Antricoccus suffuscus</name>
    <dbReference type="NCBI Taxonomy" id="1629062"/>
    <lineage>
        <taxon>Bacteria</taxon>
        <taxon>Bacillati</taxon>
        <taxon>Actinomycetota</taxon>
        <taxon>Actinomycetes</taxon>
        <taxon>Geodermatophilales</taxon>
        <taxon>Antricoccaceae</taxon>
        <taxon>Antricoccus</taxon>
    </lineage>
</organism>
<dbReference type="Pfam" id="PF00383">
    <property type="entry name" value="dCMP_cyt_deam_1"/>
    <property type="match status" value="1"/>
</dbReference>
<feature type="binding site" evidence="16">
    <location>
        <position position="210"/>
    </location>
    <ligand>
        <name>substrate</name>
    </ligand>
</feature>
<proteinExistence type="inferred from homology"/>